<accession>A0A8T1X6F8</accession>
<dbReference type="OrthoDB" id="155500at2759"/>
<evidence type="ECO:0000313" key="1">
    <source>
        <dbReference type="EMBL" id="KAG7401356.1"/>
    </source>
</evidence>
<keyword evidence="2" id="KW-1185">Reference proteome</keyword>
<proteinExistence type="predicted"/>
<protein>
    <submittedName>
        <fullName evidence="1">Uncharacterized protein</fullName>
    </submittedName>
</protein>
<dbReference type="Proteomes" id="UP000693981">
    <property type="component" value="Unassembled WGS sequence"/>
</dbReference>
<dbReference type="EMBL" id="JAGDFL010000014">
    <property type="protein sequence ID" value="KAG7401356.1"/>
    <property type="molecule type" value="Genomic_DNA"/>
</dbReference>
<organism evidence="1 2">
    <name type="scientific">Phytophthora boehmeriae</name>
    <dbReference type="NCBI Taxonomy" id="109152"/>
    <lineage>
        <taxon>Eukaryota</taxon>
        <taxon>Sar</taxon>
        <taxon>Stramenopiles</taxon>
        <taxon>Oomycota</taxon>
        <taxon>Peronosporomycetes</taxon>
        <taxon>Peronosporales</taxon>
        <taxon>Peronosporaceae</taxon>
        <taxon>Phytophthora</taxon>
    </lineage>
</organism>
<dbReference type="AlphaFoldDB" id="A0A8T1X6F8"/>
<sequence length="389" mass="41790">MFGAELQVRSTTLHGFPPFPAWNGTVSAAATDSRSLCSVLSANGELVVLQSELKTGQDPTLKVLKVVPPIADKFSSFCQCWTSDGSVVATAHDRRVALYSTEDFRSLQELQVRNAVTSMDILKLPDTDAFLLLIGSLFGGFLYKIPTDGTIEATLEPVAQVLNDIAICHVKFSPDGRTAALGTVDGRLFLRTVDSSDEDSAAAFGNEELSKVLAAPRVTSMSFSSCCSKLVVATRKGNVYVFEKMSTTGLWRALASCEGLSANPKPTVGGAVGTNKAATAAQTLVSCWGPVFVVCSRALASRLEMYDFESGQLLHSLQLTAAASSSTLNQWVDEKLVTGMCSWRFEDGHSMLLCQDTDANLVVVEWPFLDVIGRPTKRASEIKLHSATN</sequence>
<evidence type="ECO:0000313" key="2">
    <source>
        <dbReference type="Proteomes" id="UP000693981"/>
    </source>
</evidence>
<gene>
    <name evidence="1" type="ORF">PHYBOEH_001772</name>
</gene>
<name>A0A8T1X6F8_9STRA</name>
<reference evidence="1" key="1">
    <citation type="submission" date="2021-02" db="EMBL/GenBank/DDBJ databases">
        <authorList>
            <person name="Palmer J.M."/>
        </authorList>
    </citation>
    <scope>NUCLEOTIDE SEQUENCE</scope>
    <source>
        <strain evidence="1">SCRP23</strain>
    </source>
</reference>
<comment type="caution">
    <text evidence="1">The sequence shown here is derived from an EMBL/GenBank/DDBJ whole genome shotgun (WGS) entry which is preliminary data.</text>
</comment>